<name>A0ACC1HZZ8_9FUNG</name>
<keyword evidence="2" id="KW-1185">Reference proteome</keyword>
<organism evidence="1 2">
    <name type="scientific">Spiromyces aspiralis</name>
    <dbReference type="NCBI Taxonomy" id="68401"/>
    <lineage>
        <taxon>Eukaryota</taxon>
        <taxon>Fungi</taxon>
        <taxon>Fungi incertae sedis</taxon>
        <taxon>Zoopagomycota</taxon>
        <taxon>Kickxellomycotina</taxon>
        <taxon>Kickxellomycetes</taxon>
        <taxon>Kickxellales</taxon>
        <taxon>Kickxellaceae</taxon>
        <taxon>Spiromyces</taxon>
    </lineage>
</organism>
<proteinExistence type="predicted"/>
<sequence>MTDTHGHHHHYDSKECPPAKAMPDPGFGGNPAYHQKILDILGFGSKTASIAEQFA</sequence>
<evidence type="ECO:0000313" key="1">
    <source>
        <dbReference type="EMBL" id="KAJ1680014.1"/>
    </source>
</evidence>
<accession>A0ACC1HZZ8</accession>
<protein>
    <submittedName>
        <fullName evidence="1">Uncharacterized protein</fullName>
    </submittedName>
</protein>
<dbReference type="Proteomes" id="UP001145114">
    <property type="component" value="Unassembled WGS sequence"/>
</dbReference>
<reference evidence="1" key="1">
    <citation type="submission" date="2022-06" db="EMBL/GenBank/DDBJ databases">
        <title>Phylogenomic reconstructions and comparative analyses of Kickxellomycotina fungi.</title>
        <authorList>
            <person name="Reynolds N.K."/>
            <person name="Stajich J.E."/>
            <person name="Barry K."/>
            <person name="Grigoriev I.V."/>
            <person name="Crous P."/>
            <person name="Smith M.E."/>
        </authorList>
    </citation>
    <scope>NUCLEOTIDE SEQUENCE</scope>
    <source>
        <strain evidence="1">RSA 2271</strain>
    </source>
</reference>
<dbReference type="EMBL" id="JAMZIH010000076">
    <property type="protein sequence ID" value="KAJ1680014.1"/>
    <property type="molecule type" value="Genomic_DNA"/>
</dbReference>
<gene>
    <name evidence="1" type="ORF">EV182_000857</name>
</gene>
<evidence type="ECO:0000313" key="2">
    <source>
        <dbReference type="Proteomes" id="UP001145114"/>
    </source>
</evidence>
<comment type="caution">
    <text evidence="1">The sequence shown here is derived from an EMBL/GenBank/DDBJ whole genome shotgun (WGS) entry which is preliminary data.</text>
</comment>